<feature type="domain" description="DUF6699" evidence="2">
    <location>
        <begin position="80"/>
        <end position="216"/>
    </location>
</feature>
<dbReference type="AlphaFoldDB" id="A0A0C9TWP3"/>
<gene>
    <name evidence="3" type="ORF">PAXINDRAFT_171661</name>
</gene>
<evidence type="ECO:0000313" key="3">
    <source>
        <dbReference type="EMBL" id="KIJ11711.1"/>
    </source>
</evidence>
<feature type="region of interest" description="Disordered" evidence="1">
    <location>
        <begin position="1"/>
        <end position="55"/>
    </location>
</feature>
<evidence type="ECO:0000259" key="2">
    <source>
        <dbReference type="Pfam" id="PF20415"/>
    </source>
</evidence>
<evidence type="ECO:0000313" key="4">
    <source>
        <dbReference type="Proteomes" id="UP000053647"/>
    </source>
</evidence>
<dbReference type="HOGENOM" id="CLU_085813_0_0_1"/>
<dbReference type="Proteomes" id="UP000053647">
    <property type="component" value="Unassembled WGS sequence"/>
</dbReference>
<name>A0A0C9TWP3_PAXIN</name>
<accession>A0A0C9TWP3</accession>
<dbReference type="OrthoDB" id="2783256at2759"/>
<dbReference type="EMBL" id="KN819374">
    <property type="protein sequence ID" value="KIJ11711.1"/>
    <property type="molecule type" value="Genomic_DNA"/>
</dbReference>
<organism evidence="3 4">
    <name type="scientific">Paxillus involutus ATCC 200175</name>
    <dbReference type="NCBI Taxonomy" id="664439"/>
    <lineage>
        <taxon>Eukaryota</taxon>
        <taxon>Fungi</taxon>
        <taxon>Dikarya</taxon>
        <taxon>Basidiomycota</taxon>
        <taxon>Agaricomycotina</taxon>
        <taxon>Agaricomycetes</taxon>
        <taxon>Agaricomycetidae</taxon>
        <taxon>Boletales</taxon>
        <taxon>Paxilineae</taxon>
        <taxon>Paxillaceae</taxon>
        <taxon>Paxillus</taxon>
    </lineage>
</organism>
<reference evidence="4" key="2">
    <citation type="submission" date="2015-01" db="EMBL/GenBank/DDBJ databases">
        <title>Evolutionary Origins and Diversification of the Mycorrhizal Mutualists.</title>
        <authorList>
            <consortium name="DOE Joint Genome Institute"/>
            <consortium name="Mycorrhizal Genomics Consortium"/>
            <person name="Kohler A."/>
            <person name="Kuo A."/>
            <person name="Nagy L.G."/>
            <person name="Floudas D."/>
            <person name="Copeland A."/>
            <person name="Barry K.W."/>
            <person name="Cichocki N."/>
            <person name="Veneault-Fourrey C."/>
            <person name="LaButti K."/>
            <person name="Lindquist E.A."/>
            <person name="Lipzen A."/>
            <person name="Lundell T."/>
            <person name="Morin E."/>
            <person name="Murat C."/>
            <person name="Riley R."/>
            <person name="Ohm R."/>
            <person name="Sun H."/>
            <person name="Tunlid A."/>
            <person name="Henrissat B."/>
            <person name="Grigoriev I.V."/>
            <person name="Hibbett D.S."/>
            <person name="Martin F."/>
        </authorList>
    </citation>
    <scope>NUCLEOTIDE SEQUENCE [LARGE SCALE GENOMIC DNA]</scope>
    <source>
        <strain evidence="4">ATCC 200175</strain>
    </source>
</reference>
<sequence length="227" mass="25016">MPGKHVRFSDGNVFYSPKPTPESSFSESTPSPSYSESSLPSSSGPHTPPQQNTYLPLALPTGPVAIHPLLGFHPFVAPVIYDVSLPPHTLSPNVHASPLSLPASVLDDPATQPSMHTITLVNDKLPWRLTIPPSKHFVSVRDLLEALYCFLRHPVLSSEYNTLPNQEAKDQVSIAFHTRCRQAASKEASEEQYHKGVKRVDFLCGRNRFMGLSSTKYGPHVWALNLS</sequence>
<proteinExistence type="predicted"/>
<protein>
    <recommendedName>
        <fullName evidence="2">DUF6699 domain-containing protein</fullName>
    </recommendedName>
</protein>
<dbReference type="InterPro" id="IPR046522">
    <property type="entry name" value="DUF6699"/>
</dbReference>
<feature type="compositionally biased region" description="Low complexity" evidence="1">
    <location>
        <begin position="21"/>
        <end position="45"/>
    </location>
</feature>
<reference evidence="3 4" key="1">
    <citation type="submission" date="2014-06" db="EMBL/GenBank/DDBJ databases">
        <authorList>
            <consortium name="DOE Joint Genome Institute"/>
            <person name="Kuo A."/>
            <person name="Kohler A."/>
            <person name="Nagy L.G."/>
            <person name="Floudas D."/>
            <person name="Copeland A."/>
            <person name="Barry K.W."/>
            <person name="Cichocki N."/>
            <person name="Veneault-Fourrey C."/>
            <person name="LaButti K."/>
            <person name="Lindquist E.A."/>
            <person name="Lipzen A."/>
            <person name="Lundell T."/>
            <person name="Morin E."/>
            <person name="Murat C."/>
            <person name="Sun H."/>
            <person name="Tunlid A."/>
            <person name="Henrissat B."/>
            <person name="Grigoriev I.V."/>
            <person name="Hibbett D.S."/>
            <person name="Martin F."/>
            <person name="Nordberg H.P."/>
            <person name="Cantor M.N."/>
            <person name="Hua S.X."/>
        </authorList>
    </citation>
    <scope>NUCLEOTIDE SEQUENCE [LARGE SCALE GENOMIC DNA]</scope>
    <source>
        <strain evidence="3 4">ATCC 200175</strain>
    </source>
</reference>
<evidence type="ECO:0000256" key="1">
    <source>
        <dbReference type="SAM" id="MobiDB-lite"/>
    </source>
</evidence>
<dbReference type="Pfam" id="PF20415">
    <property type="entry name" value="DUF6699"/>
    <property type="match status" value="1"/>
</dbReference>
<keyword evidence="4" id="KW-1185">Reference proteome</keyword>